<dbReference type="AlphaFoldDB" id="A0A0S8G4A0"/>
<gene>
    <name evidence="1" type="ORF">AMJ87_13050</name>
</gene>
<dbReference type="Proteomes" id="UP000051096">
    <property type="component" value="Unassembled WGS sequence"/>
</dbReference>
<comment type="caution">
    <text evidence="1">The sequence shown here is derived from an EMBL/GenBank/DDBJ whole genome shotgun (WGS) entry which is preliminary data.</text>
</comment>
<proteinExistence type="predicted"/>
<dbReference type="Gene3D" id="1.20.120.580">
    <property type="entry name" value="bsu32300-like"/>
    <property type="match status" value="1"/>
</dbReference>
<protein>
    <recommendedName>
        <fullName evidence="3">DUF86 domain-containing protein</fullName>
    </recommendedName>
</protein>
<name>A0A0S8G4A0_UNCW3</name>
<sequence>MTSEEFKVLHDNLEEHINEIKTTLKIKDLLDKPEQTKKFERMRYLYYSTVKALVDLGHSIIFENDLRDPVNRADIFISLAEKDIMMSSVVPGLKRATLTLPQINTMKSAQAFELIAETIDDIYKCLDSFVVYFGLQGEGTGK</sequence>
<evidence type="ECO:0000313" key="1">
    <source>
        <dbReference type="EMBL" id="KPK67648.1"/>
    </source>
</evidence>
<accession>A0A0S8G4A0</accession>
<organism evidence="1 2">
    <name type="scientific">candidate division WOR_3 bacterium SM23_60</name>
    <dbReference type="NCBI Taxonomy" id="1703780"/>
    <lineage>
        <taxon>Bacteria</taxon>
        <taxon>Bacteria division WOR-3</taxon>
    </lineage>
</organism>
<dbReference type="EMBL" id="LJUO01000208">
    <property type="protein sequence ID" value="KPK67648.1"/>
    <property type="molecule type" value="Genomic_DNA"/>
</dbReference>
<evidence type="ECO:0000313" key="2">
    <source>
        <dbReference type="Proteomes" id="UP000051096"/>
    </source>
</evidence>
<reference evidence="1 2" key="1">
    <citation type="journal article" date="2015" name="Microbiome">
        <title>Genomic resolution of linkages in carbon, nitrogen, and sulfur cycling among widespread estuary sediment bacteria.</title>
        <authorList>
            <person name="Baker B.J."/>
            <person name="Lazar C.S."/>
            <person name="Teske A.P."/>
            <person name="Dick G.J."/>
        </authorList>
    </citation>
    <scope>NUCLEOTIDE SEQUENCE [LARGE SCALE GENOMIC DNA]</scope>
    <source>
        <strain evidence="1">SM23_60</strain>
    </source>
</reference>
<evidence type="ECO:0008006" key="3">
    <source>
        <dbReference type="Google" id="ProtNLM"/>
    </source>
</evidence>
<dbReference type="InterPro" id="IPR037038">
    <property type="entry name" value="HepT-like_sf"/>
</dbReference>